<keyword evidence="2" id="KW-1133">Transmembrane helix</keyword>
<proteinExistence type="predicted"/>
<feature type="transmembrane region" description="Helical" evidence="2">
    <location>
        <begin position="67"/>
        <end position="91"/>
    </location>
</feature>
<evidence type="ECO:0000313" key="4">
    <source>
        <dbReference type="Proteomes" id="UP001597187"/>
    </source>
</evidence>
<reference evidence="3 4" key="1">
    <citation type="journal article" date="2019" name="Int. J. Syst. Evol. Microbiol.">
        <title>The Global Catalogue of Microorganisms (GCM) 10K type strain sequencing project: providing services to taxonomists for standard genome sequencing and annotation.</title>
        <authorList>
            <consortium name="The Broad Institute Genomics Platform"/>
            <consortium name="The Broad Institute Genome Sequencing Center for Infectious Disease"/>
            <person name="Wu L."/>
            <person name="Ma J."/>
        </authorList>
    </citation>
    <scope>NUCLEOTIDE SEQUENCE [LARGE SCALE GENOMIC DNA]</scope>
    <source>
        <strain evidence="3 4">CGMCC 1.12563</strain>
    </source>
</reference>
<evidence type="ECO:0000256" key="2">
    <source>
        <dbReference type="SAM" id="Phobius"/>
    </source>
</evidence>
<keyword evidence="2" id="KW-0472">Membrane</keyword>
<feature type="transmembrane region" description="Helical" evidence="2">
    <location>
        <begin position="43"/>
        <end position="60"/>
    </location>
</feature>
<keyword evidence="2" id="KW-0812">Transmembrane</keyword>
<feature type="transmembrane region" description="Helical" evidence="2">
    <location>
        <begin position="103"/>
        <end position="123"/>
    </location>
</feature>
<dbReference type="AlphaFoldDB" id="A0ABD6AUD4"/>
<accession>A0ABD6AUD4</accession>
<dbReference type="Proteomes" id="UP001597187">
    <property type="component" value="Unassembled WGS sequence"/>
</dbReference>
<feature type="compositionally biased region" description="Acidic residues" evidence="1">
    <location>
        <begin position="125"/>
        <end position="137"/>
    </location>
</feature>
<evidence type="ECO:0000256" key="1">
    <source>
        <dbReference type="SAM" id="MobiDB-lite"/>
    </source>
</evidence>
<feature type="region of interest" description="Disordered" evidence="1">
    <location>
        <begin position="125"/>
        <end position="149"/>
    </location>
</feature>
<comment type="caution">
    <text evidence="3">The sequence shown here is derived from an EMBL/GenBank/DDBJ whole genome shotgun (WGS) entry which is preliminary data.</text>
</comment>
<evidence type="ECO:0000313" key="3">
    <source>
        <dbReference type="EMBL" id="MFD1513367.1"/>
    </source>
</evidence>
<protein>
    <submittedName>
        <fullName evidence="3">Uncharacterized protein</fullName>
    </submittedName>
</protein>
<feature type="compositionally biased region" description="Basic and acidic residues" evidence="1">
    <location>
        <begin position="138"/>
        <end position="149"/>
    </location>
</feature>
<sequence>MTGSLLAVVVGTYLPWLRRSERPPGESLVLSLFRAGVETGFGGLDVVVLGLVAGVLVAHWSDGRDRLCASVTLLVGVLLVLLAVGYLFAAASVGHNTNYSVELGWYLSVLGGAVLAVVGGVGLSEEEAAEPVGDDETVERREHAEPATE</sequence>
<dbReference type="EMBL" id="JBHUDC010000003">
    <property type="protein sequence ID" value="MFD1513367.1"/>
    <property type="molecule type" value="Genomic_DNA"/>
</dbReference>
<organism evidence="3 4">
    <name type="scientific">Halomarina rubra</name>
    <dbReference type="NCBI Taxonomy" id="2071873"/>
    <lineage>
        <taxon>Archaea</taxon>
        <taxon>Methanobacteriati</taxon>
        <taxon>Methanobacteriota</taxon>
        <taxon>Stenosarchaea group</taxon>
        <taxon>Halobacteria</taxon>
        <taxon>Halobacteriales</taxon>
        <taxon>Natronomonadaceae</taxon>
        <taxon>Halomarina</taxon>
    </lineage>
</organism>
<name>A0ABD6AUD4_9EURY</name>
<keyword evidence="4" id="KW-1185">Reference proteome</keyword>
<dbReference type="RefSeq" id="WP_250873319.1">
    <property type="nucleotide sequence ID" value="NZ_JALXFV010000003.1"/>
</dbReference>
<gene>
    <name evidence="3" type="ORF">ACFSBT_08760</name>
</gene>